<sequence length="145" mass="15971">METSDLGNRSPMRPAGSDDGGERLSDRQRDFLLLNIFVLAQHGYIEKAGILAEALHALGDGSVHVQVARAVLRFLAGDWASALAVLEEIDRIAPIERFGDYQMTDAQRMRRYLKARCLKELGDDAGAKEVVDSYLRHGEAGAETD</sequence>
<dbReference type="RefSeq" id="WP_407048039.1">
    <property type="nucleotide sequence ID" value="NZ_CP158568.1"/>
</dbReference>
<accession>A0AAU7X692</accession>
<reference evidence="2" key="1">
    <citation type="submission" date="2024-06" db="EMBL/GenBank/DDBJ databases">
        <title>Methylostella associata gen. nov., sp. nov., a novel Ancalomicrobiaceae-affiliated facultatively methylotrophic bacteria that feed on methanotrophs of the genus Methylococcus.</title>
        <authorList>
            <person name="Saltykova V."/>
            <person name="Danilova O.V."/>
            <person name="Oshkin I.Y."/>
            <person name="Belova S.E."/>
            <person name="Pimenov N.V."/>
            <person name="Dedysh S.N."/>
        </authorList>
    </citation>
    <scope>NUCLEOTIDE SEQUENCE</scope>
    <source>
        <strain evidence="2">S20</strain>
    </source>
</reference>
<evidence type="ECO:0000256" key="1">
    <source>
        <dbReference type="SAM" id="MobiDB-lite"/>
    </source>
</evidence>
<evidence type="ECO:0000313" key="2">
    <source>
        <dbReference type="EMBL" id="XBY42936.1"/>
    </source>
</evidence>
<dbReference type="EMBL" id="CP158568">
    <property type="protein sequence ID" value="XBY42936.1"/>
    <property type="molecule type" value="Genomic_DNA"/>
</dbReference>
<proteinExistence type="predicted"/>
<protein>
    <submittedName>
        <fullName evidence="2">Uncharacterized protein</fullName>
    </submittedName>
</protein>
<dbReference type="KEGG" id="mflg:ABS361_12525"/>
<feature type="region of interest" description="Disordered" evidence="1">
    <location>
        <begin position="1"/>
        <end position="23"/>
    </location>
</feature>
<gene>
    <name evidence="2" type="ORF">ABS361_12525</name>
</gene>
<organism evidence="2">
    <name type="scientific">Methyloraptor flagellatus</name>
    <dbReference type="NCBI Taxonomy" id="3162530"/>
    <lineage>
        <taxon>Bacteria</taxon>
        <taxon>Pseudomonadati</taxon>
        <taxon>Pseudomonadota</taxon>
        <taxon>Alphaproteobacteria</taxon>
        <taxon>Hyphomicrobiales</taxon>
        <taxon>Ancalomicrobiaceae</taxon>
        <taxon>Methyloraptor</taxon>
    </lineage>
</organism>
<dbReference type="AlphaFoldDB" id="A0AAU7X692"/>
<name>A0AAU7X692_9HYPH</name>